<dbReference type="Pfam" id="PF04978">
    <property type="entry name" value="MST"/>
    <property type="match status" value="1"/>
</dbReference>
<evidence type="ECO:0008006" key="3">
    <source>
        <dbReference type="Google" id="ProtNLM"/>
    </source>
</evidence>
<dbReference type="SUPFAM" id="SSF109854">
    <property type="entry name" value="DinB/YfiT-like putative metalloenzymes"/>
    <property type="match status" value="1"/>
</dbReference>
<dbReference type="Proteomes" id="UP000035722">
    <property type="component" value="Unassembled WGS sequence"/>
</dbReference>
<evidence type="ECO:0000313" key="2">
    <source>
        <dbReference type="Proteomes" id="UP000035722"/>
    </source>
</evidence>
<dbReference type="OrthoDB" id="4548523at2"/>
<dbReference type="InterPro" id="IPR007061">
    <property type="entry name" value="MST-like"/>
</dbReference>
<protein>
    <recommendedName>
        <fullName evidence="3">DinB family protein</fullName>
    </recommendedName>
</protein>
<evidence type="ECO:0000313" key="1">
    <source>
        <dbReference type="EMBL" id="CCQ47725.1"/>
    </source>
</evidence>
<reference evidence="2" key="1">
    <citation type="journal article" date="2014" name="Genome Announc.">
        <title>Genome Sequence of Arthrobacter siccitolerans 4J27, a Xeroprotectant-Producing Desiccation-Tolerant Microorganism.</title>
        <authorList>
            <person name="Manzanera M."/>
            <person name="Santa-Cruz-Calvo L."/>
            <person name="Vilchez J.I."/>
            <person name="Garcia-Fontana C."/>
            <person name="Silva-Castro G.A."/>
            <person name="Calvo C."/>
            <person name="Gonzalez-Lopez J."/>
        </authorList>
    </citation>
    <scope>NUCLEOTIDE SEQUENCE [LARGE SCALE GENOMIC DNA]</scope>
    <source>
        <strain evidence="2">4J27</strain>
    </source>
</reference>
<name>A0A024H6C1_9MICC</name>
<dbReference type="STRING" id="861266.ARTSIC4J27_3721"/>
<dbReference type="AlphaFoldDB" id="A0A024H6C1"/>
<proteinExistence type="predicted"/>
<accession>A0A024H6C1</accession>
<keyword evidence="2" id="KW-1185">Reference proteome</keyword>
<dbReference type="InterPro" id="IPR034660">
    <property type="entry name" value="DinB/YfiT-like"/>
</dbReference>
<dbReference type="RefSeq" id="WP_050056559.1">
    <property type="nucleotide sequence ID" value="NZ_CAQI01000053.1"/>
</dbReference>
<dbReference type="EMBL" id="CAQI01000053">
    <property type="protein sequence ID" value="CCQ47725.1"/>
    <property type="molecule type" value="Genomic_DNA"/>
</dbReference>
<dbReference type="Gene3D" id="1.20.120.450">
    <property type="entry name" value="dinb family like domain"/>
    <property type="match status" value="1"/>
</dbReference>
<sequence>MDEKETLHRYLRARRDDLLGKLDGLSEYDVRRPLTPTGTNLLGLVKHVASVEVDYFGVVFGRPSGRHLTWLDEGAVPDADMWATADESREDIIELHRFAAAHSDATIEALPADAPGVVPWWPDDRRNVTLHQILVHMVTERAHHLGHADILRELIDGSAGQRPGDPNLTRRSAEEWAAHRAAIEAAARQA</sequence>
<comment type="caution">
    <text evidence="1">The sequence shown here is derived from an EMBL/GenBank/DDBJ whole genome shotgun (WGS) entry which is preliminary data.</text>
</comment>
<gene>
    <name evidence="1" type="ORF">ARTSIC4J27_3721</name>
</gene>
<organism evidence="1 2">
    <name type="scientific">Pseudarthrobacter siccitolerans</name>
    <dbReference type="NCBI Taxonomy" id="861266"/>
    <lineage>
        <taxon>Bacteria</taxon>
        <taxon>Bacillati</taxon>
        <taxon>Actinomycetota</taxon>
        <taxon>Actinomycetes</taxon>
        <taxon>Micrococcales</taxon>
        <taxon>Micrococcaceae</taxon>
        <taxon>Pseudarthrobacter</taxon>
    </lineage>
</organism>